<dbReference type="EMBL" id="JH687950">
    <property type="protein sequence ID" value="EJD34420.1"/>
    <property type="molecule type" value="Genomic_DNA"/>
</dbReference>
<name>J0CVH1_AURST</name>
<dbReference type="KEGG" id="adl:AURDEDRAFT_131179"/>
<proteinExistence type="predicted"/>
<evidence type="ECO:0000313" key="2">
    <source>
        <dbReference type="Proteomes" id="UP000006514"/>
    </source>
</evidence>
<accession>J0CVH1</accession>
<dbReference type="Proteomes" id="UP000006514">
    <property type="component" value="Unassembled WGS sequence"/>
</dbReference>
<reference evidence="2" key="1">
    <citation type="journal article" date="2012" name="Science">
        <title>The Paleozoic origin of enzymatic lignin decomposition reconstructed from 31 fungal genomes.</title>
        <authorList>
            <person name="Floudas D."/>
            <person name="Binder M."/>
            <person name="Riley R."/>
            <person name="Barry K."/>
            <person name="Blanchette R.A."/>
            <person name="Henrissat B."/>
            <person name="Martinez A.T."/>
            <person name="Otillar R."/>
            <person name="Spatafora J.W."/>
            <person name="Yadav J.S."/>
            <person name="Aerts A."/>
            <person name="Benoit I."/>
            <person name="Boyd A."/>
            <person name="Carlson A."/>
            <person name="Copeland A."/>
            <person name="Coutinho P.M."/>
            <person name="de Vries R.P."/>
            <person name="Ferreira P."/>
            <person name="Findley K."/>
            <person name="Foster B."/>
            <person name="Gaskell J."/>
            <person name="Glotzer D."/>
            <person name="Gorecki P."/>
            <person name="Heitman J."/>
            <person name="Hesse C."/>
            <person name="Hori C."/>
            <person name="Igarashi K."/>
            <person name="Jurgens J.A."/>
            <person name="Kallen N."/>
            <person name="Kersten P."/>
            <person name="Kohler A."/>
            <person name="Kuees U."/>
            <person name="Kumar T.K.A."/>
            <person name="Kuo A."/>
            <person name="LaButti K."/>
            <person name="Larrondo L.F."/>
            <person name="Lindquist E."/>
            <person name="Ling A."/>
            <person name="Lombard V."/>
            <person name="Lucas S."/>
            <person name="Lundell T."/>
            <person name="Martin R."/>
            <person name="McLaughlin D.J."/>
            <person name="Morgenstern I."/>
            <person name="Morin E."/>
            <person name="Murat C."/>
            <person name="Nagy L.G."/>
            <person name="Nolan M."/>
            <person name="Ohm R.A."/>
            <person name="Patyshakuliyeva A."/>
            <person name="Rokas A."/>
            <person name="Ruiz-Duenas F.J."/>
            <person name="Sabat G."/>
            <person name="Salamov A."/>
            <person name="Samejima M."/>
            <person name="Schmutz J."/>
            <person name="Slot J.C."/>
            <person name="St John F."/>
            <person name="Stenlid J."/>
            <person name="Sun H."/>
            <person name="Sun S."/>
            <person name="Syed K."/>
            <person name="Tsang A."/>
            <person name="Wiebenga A."/>
            <person name="Young D."/>
            <person name="Pisabarro A."/>
            <person name="Eastwood D.C."/>
            <person name="Martin F."/>
            <person name="Cullen D."/>
            <person name="Grigoriev I.V."/>
            <person name="Hibbett D.S."/>
        </authorList>
    </citation>
    <scope>NUCLEOTIDE SEQUENCE [LARGE SCALE GENOMIC DNA]</scope>
    <source>
        <strain evidence="2">TFB10046</strain>
    </source>
</reference>
<organism evidence="1 2">
    <name type="scientific">Auricularia subglabra (strain TFB-10046 / SS5)</name>
    <name type="common">White-rot fungus</name>
    <name type="synonym">Auricularia delicata (strain TFB10046)</name>
    <dbReference type="NCBI Taxonomy" id="717982"/>
    <lineage>
        <taxon>Eukaryota</taxon>
        <taxon>Fungi</taxon>
        <taxon>Dikarya</taxon>
        <taxon>Basidiomycota</taxon>
        <taxon>Agaricomycotina</taxon>
        <taxon>Agaricomycetes</taxon>
        <taxon>Auriculariales</taxon>
        <taxon>Auriculariaceae</taxon>
        <taxon>Auricularia</taxon>
    </lineage>
</organism>
<gene>
    <name evidence="1" type="ORF">AURDEDRAFT_131179</name>
</gene>
<dbReference type="InParanoid" id="J0CVH1"/>
<evidence type="ECO:0000313" key="1">
    <source>
        <dbReference type="EMBL" id="EJD34420.1"/>
    </source>
</evidence>
<sequence>MDALTRSANASDLLGVLSRQVWAALLSVWDHSTHSIAAQAIEGHDNYEFMDLTRVHLLYHVAPNTRNTIIQSLQTEIEAQACLCDRLTDTVRVVIQGMPTTGHLGIYMSIRDNEHRRRISHTLVARLLVQHVWRDCRRLISQQAGRACTAQRRPSPDPSLHCMRTTLRQHRIGGRRHAPIAMPPSGPGHMVLVELVEGFVSACFENGMDGWAWNLRGHRDVTDGKRAGATADKLKLVQAQDHQ</sequence>
<dbReference type="AlphaFoldDB" id="J0CVH1"/>
<protein>
    <submittedName>
        <fullName evidence="1">Uncharacterized protein</fullName>
    </submittedName>
</protein>
<keyword evidence="2" id="KW-1185">Reference proteome</keyword>